<dbReference type="PANTHER" id="PTHR46371">
    <property type="entry name" value="OS04G0464100 PROTEIN"/>
    <property type="match status" value="1"/>
</dbReference>
<accession>A0A4S4D5G3</accession>
<evidence type="ECO:0000313" key="1">
    <source>
        <dbReference type="EMBL" id="THF97477.1"/>
    </source>
</evidence>
<dbReference type="EMBL" id="SDRB02012529">
    <property type="protein sequence ID" value="THF97477.1"/>
    <property type="molecule type" value="Genomic_DNA"/>
</dbReference>
<dbReference type="AlphaFoldDB" id="A0A4S4D5G3"/>
<reference evidence="1 2" key="1">
    <citation type="journal article" date="2018" name="Proc. Natl. Acad. Sci. U.S.A.">
        <title>Draft genome sequence of Camellia sinensis var. sinensis provides insights into the evolution of the tea genome and tea quality.</title>
        <authorList>
            <person name="Wei C."/>
            <person name="Yang H."/>
            <person name="Wang S."/>
            <person name="Zhao J."/>
            <person name="Liu C."/>
            <person name="Gao L."/>
            <person name="Xia E."/>
            <person name="Lu Y."/>
            <person name="Tai Y."/>
            <person name="She G."/>
            <person name="Sun J."/>
            <person name="Cao H."/>
            <person name="Tong W."/>
            <person name="Gao Q."/>
            <person name="Li Y."/>
            <person name="Deng W."/>
            <person name="Jiang X."/>
            <person name="Wang W."/>
            <person name="Chen Q."/>
            <person name="Zhang S."/>
            <person name="Li H."/>
            <person name="Wu J."/>
            <person name="Wang P."/>
            <person name="Li P."/>
            <person name="Shi C."/>
            <person name="Zheng F."/>
            <person name="Jian J."/>
            <person name="Huang B."/>
            <person name="Shan D."/>
            <person name="Shi M."/>
            <person name="Fang C."/>
            <person name="Yue Y."/>
            <person name="Li F."/>
            <person name="Li D."/>
            <person name="Wei S."/>
            <person name="Han B."/>
            <person name="Jiang C."/>
            <person name="Yin Y."/>
            <person name="Xia T."/>
            <person name="Zhang Z."/>
            <person name="Bennetzen J.L."/>
            <person name="Zhao S."/>
            <person name="Wan X."/>
        </authorList>
    </citation>
    <scope>NUCLEOTIDE SEQUENCE [LARGE SCALE GENOMIC DNA]</scope>
    <source>
        <strain evidence="2">cv. Shuchazao</strain>
        <tissue evidence="1">Leaf</tissue>
    </source>
</reference>
<dbReference type="STRING" id="542762.A0A4S4D5G3"/>
<keyword evidence="2" id="KW-1185">Reference proteome</keyword>
<sequence length="122" mass="13623">MKQKVVIKVSMNGQKSRSKALKKVVGVQGVEAAALQGQDKIEVTGEKYGCHWAHDVAEEERWYVVSVTPVGEKKEGGKKDDGGGKKSETPVPIVWPYPPYVTSVPEYYMYPVREYDNNCSIM</sequence>
<proteinExistence type="predicted"/>
<protein>
    <recommendedName>
        <fullName evidence="3">HMA domain-containing protein</fullName>
    </recommendedName>
</protein>
<dbReference type="Gene3D" id="3.30.70.100">
    <property type="match status" value="1"/>
</dbReference>
<comment type="caution">
    <text evidence="1">The sequence shown here is derived from an EMBL/GenBank/DDBJ whole genome shotgun (WGS) entry which is preliminary data.</text>
</comment>
<gene>
    <name evidence="1" type="ORF">TEA_029163</name>
</gene>
<evidence type="ECO:0008006" key="3">
    <source>
        <dbReference type="Google" id="ProtNLM"/>
    </source>
</evidence>
<organism evidence="1 2">
    <name type="scientific">Camellia sinensis var. sinensis</name>
    <name type="common">China tea</name>
    <dbReference type="NCBI Taxonomy" id="542762"/>
    <lineage>
        <taxon>Eukaryota</taxon>
        <taxon>Viridiplantae</taxon>
        <taxon>Streptophyta</taxon>
        <taxon>Embryophyta</taxon>
        <taxon>Tracheophyta</taxon>
        <taxon>Spermatophyta</taxon>
        <taxon>Magnoliopsida</taxon>
        <taxon>eudicotyledons</taxon>
        <taxon>Gunneridae</taxon>
        <taxon>Pentapetalae</taxon>
        <taxon>asterids</taxon>
        <taxon>Ericales</taxon>
        <taxon>Theaceae</taxon>
        <taxon>Camellia</taxon>
    </lineage>
</organism>
<dbReference type="InterPro" id="IPR044296">
    <property type="entry name" value="HIPP46"/>
</dbReference>
<evidence type="ECO:0000313" key="2">
    <source>
        <dbReference type="Proteomes" id="UP000306102"/>
    </source>
</evidence>
<dbReference type="Proteomes" id="UP000306102">
    <property type="component" value="Unassembled WGS sequence"/>
</dbReference>
<name>A0A4S4D5G3_CAMSN</name>